<evidence type="ECO:0000256" key="3">
    <source>
        <dbReference type="SAM" id="SignalP"/>
    </source>
</evidence>
<keyword evidence="2" id="KW-0472">Membrane</keyword>
<accession>A0AAD6Y0U7</accession>
<keyword evidence="5" id="KW-1185">Reference proteome</keyword>
<keyword evidence="2" id="KW-0812">Transmembrane</keyword>
<organism evidence="4 5">
    <name type="scientific">Mycena pura</name>
    <dbReference type="NCBI Taxonomy" id="153505"/>
    <lineage>
        <taxon>Eukaryota</taxon>
        <taxon>Fungi</taxon>
        <taxon>Dikarya</taxon>
        <taxon>Basidiomycota</taxon>
        <taxon>Agaricomycotina</taxon>
        <taxon>Agaricomycetes</taxon>
        <taxon>Agaricomycetidae</taxon>
        <taxon>Agaricales</taxon>
        <taxon>Marasmiineae</taxon>
        <taxon>Mycenaceae</taxon>
        <taxon>Mycena</taxon>
    </lineage>
</organism>
<feature type="transmembrane region" description="Helical" evidence="2">
    <location>
        <begin position="69"/>
        <end position="97"/>
    </location>
</feature>
<feature type="region of interest" description="Disordered" evidence="1">
    <location>
        <begin position="284"/>
        <end position="323"/>
    </location>
</feature>
<dbReference type="Proteomes" id="UP001219525">
    <property type="component" value="Unassembled WGS sequence"/>
</dbReference>
<reference evidence="4" key="1">
    <citation type="submission" date="2023-03" db="EMBL/GenBank/DDBJ databases">
        <title>Massive genome expansion in bonnet fungi (Mycena s.s.) driven by repeated elements and novel gene families across ecological guilds.</title>
        <authorList>
            <consortium name="Lawrence Berkeley National Laboratory"/>
            <person name="Harder C.B."/>
            <person name="Miyauchi S."/>
            <person name="Viragh M."/>
            <person name="Kuo A."/>
            <person name="Thoen E."/>
            <person name="Andreopoulos B."/>
            <person name="Lu D."/>
            <person name="Skrede I."/>
            <person name="Drula E."/>
            <person name="Henrissat B."/>
            <person name="Morin E."/>
            <person name="Kohler A."/>
            <person name="Barry K."/>
            <person name="LaButti K."/>
            <person name="Morin E."/>
            <person name="Salamov A."/>
            <person name="Lipzen A."/>
            <person name="Mereny Z."/>
            <person name="Hegedus B."/>
            <person name="Baldrian P."/>
            <person name="Stursova M."/>
            <person name="Weitz H."/>
            <person name="Taylor A."/>
            <person name="Grigoriev I.V."/>
            <person name="Nagy L.G."/>
            <person name="Martin F."/>
            <person name="Kauserud H."/>
        </authorList>
    </citation>
    <scope>NUCLEOTIDE SEQUENCE</scope>
    <source>
        <strain evidence="4">9144</strain>
    </source>
</reference>
<evidence type="ECO:0000256" key="1">
    <source>
        <dbReference type="SAM" id="MobiDB-lite"/>
    </source>
</evidence>
<sequence length="323" mass="36345">MLFAPLTLVLAAFAFVLTPAAGIPAPTSTPDPCNQCHTESSPGHPGIERYLIGLRYRNMATASVHDRDWWLMAATILFVAVPGHKGYAAVLLIYLGLERRDKKEVKQAGKHITILKGICGDMMRRVCSGVVEEREYYRKTKEGNILAWYLCPVASKFRYESEAEPVRLVCSTRLHIVLFWEPNVALSQASQLCFEYRHIKVRIGGRNKINKHTRARSKRIPQGGRLVMVWATGFENRRRKRRMRDARDGRLVTVPDVRCVDGVLEAAVVTATLTVRHLEGTVRLTSREQHPEHTNQEALRCDADHGRQPNSGDLRSSLGTGGR</sequence>
<dbReference type="AlphaFoldDB" id="A0AAD6Y0U7"/>
<comment type="caution">
    <text evidence="4">The sequence shown here is derived from an EMBL/GenBank/DDBJ whole genome shotgun (WGS) entry which is preliminary data.</text>
</comment>
<keyword evidence="2" id="KW-1133">Transmembrane helix</keyword>
<name>A0AAD6Y0U7_9AGAR</name>
<feature type="signal peptide" evidence="3">
    <location>
        <begin position="1"/>
        <end position="22"/>
    </location>
</feature>
<evidence type="ECO:0000313" key="5">
    <source>
        <dbReference type="Proteomes" id="UP001219525"/>
    </source>
</evidence>
<evidence type="ECO:0000256" key="2">
    <source>
        <dbReference type="SAM" id="Phobius"/>
    </source>
</evidence>
<evidence type="ECO:0000313" key="4">
    <source>
        <dbReference type="EMBL" id="KAJ7195781.1"/>
    </source>
</evidence>
<gene>
    <name evidence="4" type="ORF">GGX14DRAFT_403748</name>
</gene>
<feature type="chain" id="PRO_5042103185" evidence="3">
    <location>
        <begin position="23"/>
        <end position="323"/>
    </location>
</feature>
<keyword evidence="3" id="KW-0732">Signal</keyword>
<feature type="compositionally biased region" description="Basic and acidic residues" evidence="1">
    <location>
        <begin position="284"/>
        <end position="307"/>
    </location>
</feature>
<dbReference type="EMBL" id="JARJCW010000088">
    <property type="protein sequence ID" value="KAJ7195781.1"/>
    <property type="molecule type" value="Genomic_DNA"/>
</dbReference>
<feature type="compositionally biased region" description="Polar residues" evidence="1">
    <location>
        <begin position="308"/>
        <end position="323"/>
    </location>
</feature>
<protein>
    <submittedName>
        <fullName evidence="4">Uncharacterized protein</fullName>
    </submittedName>
</protein>
<proteinExistence type="predicted"/>